<proteinExistence type="predicted"/>
<keyword evidence="1" id="KW-1185">Reference proteome</keyword>
<name>A0A7F5RDA1_AGRPL</name>
<protein>
    <submittedName>
        <fullName evidence="2">Uncharacterized protein LOC112905544</fullName>
    </submittedName>
</protein>
<evidence type="ECO:0000313" key="1">
    <source>
        <dbReference type="Proteomes" id="UP000192223"/>
    </source>
</evidence>
<evidence type="ECO:0000313" key="2">
    <source>
        <dbReference type="RefSeq" id="XP_025833948.1"/>
    </source>
</evidence>
<dbReference type="RefSeq" id="XP_025833948.1">
    <property type="nucleotide sequence ID" value="XM_025978163.1"/>
</dbReference>
<dbReference type="InParanoid" id="A0A7F5RDA1"/>
<sequence>MEKRYKLVNLDRPDRLELRMHDFHASDVPRGCAPYSLDVLADSQQRKLNKLKVNIVRENQKYLAIHPEVRALVALLLRYIFAKFPHFHIHRSITDFFSQSRAEIENAVTEYLLEK</sequence>
<gene>
    <name evidence="2" type="primary">LOC112905544</name>
</gene>
<dbReference type="Proteomes" id="UP000192223">
    <property type="component" value="Unplaced"/>
</dbReference>
<dbReference type="KEGG" id="apln:112905544"/>
<accession>A0A7F5RDA1</accession>
<organism evidence="1 2">
    <name type="scientific">Agrilus planipennis</name>
    <name type="common">Emerald ash borer</name>
    <name type="synonym">Agrilus marcopoli</name>
    <dbReference type="NCBI Taxonomy" id="224129"/>
    <lineage>
        <taxon>Eukaryota</taxon>
        <taxon>Metazoa</taxon>
        <taxon>Ecdysozoa</taxon>
        <taxon>Arthropoda</taxon>
        <taxon>Hexapoda</taxon>
        <taxon>Insecta</taxon>
        <taxon>Pterygota</taxon>
        <taxon>Neoptera</taxon>
        <taxon>Endopterygota</taxon>
        <taxon>Coleoptera</taxon>
        <taxon>Polyphaga</taxon>
        <taxon>Elateriformia</taxon>
        <taxon>Buprestoidea</taxon>
        <taxon>Buprestidae</taxon>
        <taxon>Agrilinae</taxon>
        <taxon>Agrilus</taxon>
    </lineage>
</organism>
<dbReference type="AlphaFoldDB" id="A0A7F5RDA1"/>
<dbReference type="GeneID" id="112905544"/>
<feature type="non-terminal residue" evidence="2">
    <location>
        <position position="115"/>
    </location>
</feature>
<reference evidence="2" key="1">
    <citation type="submission" date="2025-08" db="UniProtKB">
        <authorList>
            <consortium name="RefSeq"/>
        </authorList>
    </citation>
    <scope>IDENTIFICATION</scope>
    <source>
        <tissue evidence="2">Entire body</tissue>
    </source>
</reference>
<dbReference type="OrthoDB" id="10249338at2759"/>